<evidence type="ECO:0000313" key="2">
    <source>
        <dbReference type="EMBL" id="KAK0458762.1"/>
    </source>
</evidence>
<dbReference type="RefSeq" id="XP_060331012.1">
    <property type="nucleotide sequence ID" value="XM_060477367.1"/>
</dbReference>
<comment type="caution">
    <text evidence="2">The sequence shown here is derived from an EMBL/GenBank/DDBJ whole genome shotgun (WGS) entry which is preliminary data.</text>
</comment>
<keyword evidence="3" id="KW-1185">Reference proteome</keyword>
<feature type="compositionally biased region" description="Low complexity" evidence="1">
    <location>
        <begin position="33"/>
        <end position="52"/>
    </location>
</feature>
<proteinExistence type="predicted"/>
<feature type="region of interest" description="Disordered" evidence="1">
    <location>
        <begin position="33"/>
        <end position="53"/>
    </location>
</feature>
<dbReference type="EMBL" id="JAUEPS010000016">
    <property type="protein sequence ID" value="KAK0458762.1"/>
    <property type="molecule type" value="Genomic_DNA"/>
</dbReference>
<organism evidence="2 3">
    <name type="scientific">Armillaria tabescens</name>
    <name type="common">Ringless honey mushroom</name>
    <name type="synonym">Agaricus tabescens</name>
    <dbReference type="NCBI Taxonomy" id="1929756"/>
    <lineage>
        <taxon>Eukaryota</taxon>
        <taxon>Fungi</taxon>
        <taxon>Dikarya</taxon>
        <taxon>Basidiomycota</taxon>
        <taxon>Agaricomycotina</taxon>
        <taxon>Agaricomycetes</taxon>
        <taxon>Agaricomycetidae</taxon>
        <taxon>Agaricales</taxon>
        <taxon>Marasmiineae</taxon>
        <taxon>Physalacriaceae</taxon>
        <taxon>Desarmillaria</taxon>
    </lineage>
</organism>
<sequence length="140" mass="15294">MDWESGARLKMWFRASTPESACTRDSLATISCSPSDISSSVAPSRSTSSTSPGFADKAFDCDNSLLSSLCAVFINGLHDPTELSTIYTSRWVGLWLYFNLDTIPPPGASSIRCDRPESWPAGTKRMDRDDFIARLSDTGV</sequence>
<dbReference type="Proteomes" id="UP001175211">
    <property type="component" value="Unassembled WGS sequence"/>
</dbReference>
<reference evidence="2" key="1">
    <citation type="submission" date="2023-06" db="EMBL/GenBank/DDBJ databases">
        <authorList>
            <consortium name="Lawrence Berkeley National Laboratory"/>
            <person name="Ahrendt S."/>
            <person name="Sahu N."/>
            <person name="Indic B."/>
            <person name="Wong-Bajracharya J."/>
            <person name="Merenyi Z."/>
            <person name="Ke H.-M."/>
            <person name="Monk M."/>
            <person name="Kocsube S."/>
            <person name="Drula E."/>
            <person name="Lipzen A."/>
            <person name="Balint B."/>
            <person name="Henrissat B."/>
            <person name="Andreopoulos B."/>
            <person name="Martin F.M."/>
            <person name="Harder C.B."/>
            <person name="Rigling D."/>
            <person name="Ford K.L."/>
            <person name="Foster G.D."/>
            <person name="Pangilinan J."/>
            <person name="Papanicolaou A."/>
            <person name="Barry K."/>
            <person name="LaButti K."/>
            <person name="Viragh M."/>
            <person name="Koriabine M."/>
            <person name="Yan M."/>
            <person name="Riley R."/>
            <person name="Champramary S."/>
            <person name="Plett K.L."/>
            <person name="Tsai I.J."/>
            <person name="Slot J."/>
            <person name="Sipos G."/>
            <person name="Plett J."/>
            <person name="Nagy L.G."/>
            <person name="Grigoriev I.V."/>
        </authorList>
    </citation>
    <scope>NUCLEOTIDE SEQUENCE</scope>
    <source>
        <strain evidence="2">CCBAS 213</strain>
    </source>
</reference>
<name>A0AA39N5L1_ARMTA</name>
<gene>
    <name evidence="2" type="ORF">EV420DRAFT_1642484</name>
</gene>
<evidence type="ECO:0000313" key="3">
    <source>
        <dbReference type="Proteomes" id="UP001175211"/>
    </source>
</evidence>
<dbReference type="AlphaFoldDB" id="A0AA39N5L1"/>
<dbReference type="GeneID" id="85360915"/>
<protein>
    <submittedName>
        <fullName evidence="2">Uncharacterized protein</fullName>
    </submittedName>
</protein>
<accession>A0AA39N5L1</accession>
<evidence type="ECO:0000256" key="1">
    <source>
        <dbReference type="SAM" id="MobiDB-lite"/>
    </source>
</evidence>